<protein>
    <submittedName>
        <fullName evidence="7">[FeFe] hydrogenase H-cluster radical SAM maturase HydE</fullName>
    </submittedName>
</protein>
<dbReference type="InterPro" id="IPR013785">
    <property type="entry name" value="Aldolase_TIM"/>
</dbReference>
<accession>A0A1G2LPT5</accession>
<evidence type="ECO:0000256" key="2">
    <source>
        <dbReference type="ARBA" id="ARBA00022691"/>
    </source>
</evidence>
<dbReference type="GO" id="GO:0046872">
    <property type="term" value="F:metal ion binding"/>
    <property type="evidence" value="ECO:0007669"/>
    <property type="project" value="UniProtKB-KW"/>
</dbReference>
<dbReference type="CDD" id="cd01335">
    <property type="entry name" value="Radical_SAM"/>
    <property type="match status" value="1"/>
</dbReference>
<dbReference type="InterPro" id="IPR034422">
    <property type="entry name" value="HydE/PylB-like"/>
</dbReference>
<feature type="domain" description="Radical SAM core" evidence="6">
    <location>
        <begin position="128"/>
        <end position="357"/>
    </location>
</feature>
<dbReference type="SFLD" id="SFLDG01082">
    <property type="entry name" value="B12-binding_domain_containing"/>
    <property type="match status" value="1"/>
</dbReference>
<dbReference type="SUPFAM" id="SSF102114">
    <property type="entry name" value="Radical SAM enzymes"/>
    <property type="match status" value="1"/>
</dbReference>
<gene>
    <name evidence="7" type="ORF">A2909_03065</name>
</gene>
<proteinExistence type="inferred from homology"/>
<keyword evidence="5" id="KW-0411">Iron-sulfur</keyword>
<dbReference type="AlphaFoldDB" id="A0A1G2LPT5"/>
<dbReference type="Pfam" id="PF01455">
    <property type="entry name" value="HupF_HypC"/>
    <property type="match status" value="1"/>
</dbReference>
<dbReference type="InterPro" id="IPR007197">
    <property type="entry name" value="rSAM"/>
</dbReference>
<dbReference type="Proteomes" id="UP000178302">
    <property type="component" value="Unassembled WGS sequence"/>
</dbReference>
<evidence type="ECO:0000313" key="8">
    <source>
        <dbReference type="Proteomes" id="UP000178302"/>
    </source>
</evidence>
<dbReference type="Pfam" id="PF04055">
    <property type="entry name" value="Radical_SAM"/>
    <property type="match status" value="1"/>
</dbReference>
<sequence length="441" mass="50956">MCLATPSKIIGIRGGKALIQTHDHRHEVNLSLLKNVKIGDWVLCVNDLAIQKIPREDALGIINLLETKNQKPKIKTTDQNLKIKEIINHFKEGAFNKDDTIYLLNSEEDEKEILFAEADAVRRKFLQEFICIHGIIEFSNYCKNDCHYCGLRAENKNLKRYRMNIDEIVERAGWAANEKGYKLLVLQSGEDYFYTDDMLAEIIKRIKEKCRVFIFISVGERGYDCYKKIKEAGASGALFRFETSNLKLFQKIHPKGKNLASRLEHLKFMKELGYFIATGSIIGLPGQTIEDLADDILMTQKWANMVSMGPFVQAENTPLGQSEIRNSKSGTDPKSKILNSKQRAELNLKMIAILRLLKPTIRIPVVTALETLLGEEGRGRALRAGANSLMFNLTPEKYRPHYNIYDNKFFRKEDFWEKYGLFRHEESYQMLEERMQREMEK</sequence>
<dbReference type="InterPro" id="IPR024021">
    <property type="entry name" value="FeFe-hyd_HydE_rSAM"/>
</dbReference>
<keyword evidence="3" id="KW-0479">Metal-binding</keyword>
<dbReference type="SMART" id="SM00729">
    <property type="entry name" value="Elp3"/>
    <property type="match status" value="1"/>
</dbReference>
<name>A0A1G2LPT5_9BACT</name>
<dbReference type="GO" id="GO:0051536">
    <property type="term" value="F:iron-sulfur cluster binding"/>
    <property type="evidence" value="ECO:0007669"/>
    <property type="project" value="UniProtKB-KW"/>
</dbReference>
<dbReference type="PROSITE" id="PS51918">
    <property type="entry name" value="RADICAL_SAM"/>
    <property type="match status" value="1"/>
</dbReference>
<dbReference type="SFLD" id="SFLDS00029">
    <property type="entry name" value="Radical_SAM"/>
    <property type="match status" value="1"/>
</dbReference>
<dbReference type="InterPro" id="IPR006638">
    <property type="entry name" value="Elp3/MiaA/NifB-like_rSAM"/>
</dbReference>
<dbReference type="GO" id="GO:0016740">
    <property type="term" value="F:transferase activity"/>
    <property type="evidence" value="ECO:0007669"/>
    <property type="project" value="TreeGrafter"/>
</dbReference>
<dbReference type="NCBIfam" id="TIGR03956">
    <property type="entry name" value="rSAM_HydE"/>
    <property type="match status" value="1"/>
</dbReference>
<comment type="caution">
    <text evidence="7">The sequence shown here is derived from an EMBL/GenBank/DDBJ whole genome shotgun (WGS) entry which is preliminary data.</text>
</comment>
<dbReference type="PANTHER" id="PTHR43726">
    <property type="entry name" value="3-METHYLORNITHINE SYNTHASE"/>
    <property type="match status" value="1"/>
</dbReference>
<dbReference type="SFLD" id="SFLDG01280">
    <property type="entry name" value="HydE/PylB-like"/>
    <property type="match status" value="1"/>
</dbReference>
<dbReference type="EMBL" id="MHQZ01000032">
    <property type="protein sequence ID" value="OHA13534.1"/>
    <property type="molecule type" value="Genomic_DNA"/>
</dbReference>
<keyword evidence="2" id="KW-0949">S-adenosyl-L-methionine</keyword>
<evidence type="ECO:0000256" key="4">
    <source>
        <dbReference type="ARBA" id="ARBA00023004"/>
    </source>
</evidence>
<dbReference type="Gene3D" id="2.30.30.140">
    <property type="match status" value="1"/>
</dbReference>
<dbReference type="PANTHER" id="PTHR43726:SF1">
    <property type="entry name" value="BIOTIN SYNTHASE"/>
    <property type="match status" value="1"/>
</dbReference>
<keyword evidence="4" id="KW-0408">Iron</keyword>
<reference evidence="7 8" key="1">
    <citation type="journal article" date="2016" name="Nat. Commun.">
        <title>Thousands of microbial genomes shed light on interconnected biogeochemical processes in an aquifer system.</title>
        <authorList>
            <person name="Anantharaman K."/>
            <person name="Brown C.T."/>
            <person name="Hug L.A."/>
            <person name="Sharon I."/>
            <person name="Castelle C.J."/>
            <person name="Probst A.J."/>
            <person name="Thomas B.C."/>
            <person name="Singh A."/>
            <person name="Wilkins M.J."/>
            <person name="Karaoz U."/>
            <person name="Brodie E.L."/>
            <person name="Williams K.H."/>
            <person name="Hubbard S.S."/>
            <person name="Banfield J.F."/>
        </authorList>
    </citation>
    <scope>NUCLEOTIDE SEQUENCE [LARGE SCALE GENOMIC DNA]</scope>
</reference>
<comment type="similarity">
    <text evidence="1">Belongs to the HupF/HypC family.</text>
</comment>
<evidence type="ECO:0000256" key="5">
    <source>
        <dbReference type="ARBA" id="ARBA00023014"/>
    </source>
</evidence>
<evidence type="ECO:0000259" key="6">
    <source>
        <dbReference type="PROSITE" id="PS51918"/>
    </source>
</evidence>
<dbReference type="SFLD" id="SFLDG01060">
    <property type="entry name" value="BATS_domain_containing"/>
    <property type="match status" value="1"/>
</dbReference>
<evidence type="ECO:0000313" key="7">
    <source>
        <dbReference type="EMBL" id="OHA13534.1"/>
    </source>
</evidence>
<organism evidence="7 8">
    <name type="scientific">Candidatus Tagabacteria bacterium RIFCSPLOWO2_01_FULL_39_11</name>
    <dbReference type="NCBI Taxonomy" id="1802295"/>
    <lineage>
        <taxon>Bacteria</taxon>
        <taxon>Candidatus Tagaibacteriota</taxon>
    </lineage>
</organism>
<evidence type="ECO:0000256" key="1">
    <source>
        <dbReference type="ARBA" id="ARBA00006018"/>
    </source>
</evidence>
<evidence type="ECO:0000256" key="3">
    <source>
        <dbReference type="ARBA" id="ARBA00022723"/>
    </source>
</evidence>
<dbReference type="Gene3D" id="3.20.20.70">
    <property type="entry name" value="Aldolase class I"/>
    <property type="match status" value="1"/>
</dbReference>
<dbReference type="InterPro" id="IPR001109">
    <property type="entry name" value="Hydrogenase_HupF/HypC"/>
</dbReference>
<dbReference type="SUPFAM" id="SSF159127">
    <property type="entry name" value="HupF/HypC-like"/>
    <property type="match status" value="1"/>
</dbReference>
<dbReference type="InterPro" id="IPR058240">
    <property type="entry name" value="rSAM_sf"/>
</dbReference>